<protein>
    <submittedName>
        <fullName evidence="1">Uncharacterized protein</fullName>
    </submittedName>
</protein>
<evidence type="ECO:0000313" key="2">
    <source>
        <dbReference type="Proteomes" id="UP001054945"/>
    </source>
</evidence>
<dbReference type="AlphaFoldDB" id="A0AAV4WSS3"/>
<keyword evidence="2" id="KW-1185">Reference proteome</keyword>
<gene>
    <name evidence="1" type="ORF">CEXT_454161</name>
</gene>
<comment type="caution">
    <text evidence="1">The sequence shown here is derived from an EMBL/GenBank/DDBJ whole genome shotgun (WGS) entry which is preliminary data.</text>
</comment>
<reference evidence="1 2" key="1">
    <citation type="submission" date="2021-06" db="EMBL/GenBank/DDBJ databases">
        <title>Caerostris extrusa draft genome.</title>
        <authorList>
            <person name="Kono N."/>
            <person name="Arakawa K."/>
        </authorList>
    </citation>
    <scope>NUCLEOTIDE SEQUENCE [LARGE SCALE GENOMIC DNA]</scope>
</reference>
<dbReference type="Proteomes" id="UP001054945">
    <property type="component" value="Unassembled WGS sequence"/>
</dbReference>
<evidence type="ECO:0000313" key="1">
    <source>
        <dbReference type="EMBL" id="GIY84709.1"/>
    </source>
</evidence>
<proteinExistence type="predicted"/>
<sequence length="133" mass="15051">MKLLTIKISDCLEWNEKFIQLQGFSLMSFNPKHDPADHGIVAGCSKRLQESDDSSTAFEFLTQNGTLMPFTTLNDTKTRQAERSLCGDIHPVQAKRIAIDDISPPFHPLLYSISHTEMEPMLNDLRSLQFAEP</sequence>
<dbReference type="EMBL" id="BPLR01016548">
    <property type="protein sequence ID" value="GIY84709.1"/>
    <property type="molecule type" value="Genomic_DNA"/>
</dbReference>
<accession>A0AAV4WSS3</accession>
<organism evidence="1 2">
    <name type="scientific">Caerostris extrusa</name>
    <name type="common">Bark spider</name>
    <name type="synonym">Caerostris bankana</name>
    <dbReference type="NCBI Taxonomy" id="172846"/>
    <lineage>
        <taxon>Eukaryota</taxon>
        <taxon>Metazoa</taxon>
        <taxon>Ecdysozoa</taxon>
        <taxon>Arthropoda</taxon>
        <taxon>Chelicerata</taxon>
        <taxon>Arachnida</taxon>
        <taxon>Araneae</taxon>
        <taxon>Araneomorphae</taxon>
        <taxon>Entelegynae</taxon>
        <taxon>Araneoidea</taxon>
        <taxon>Araneidae</taxon>
        <taxon>Caerostris</taxon>
    </lineage>
</organism>
<name>A0AAV4WSS3_CAEEX</name>